<sequence>MCTECGSYLANALATDLRKSKMESYITEINLVIGEIQNALDHLKSWMEPEKPKKNVMTLLDTLRIYNDPRGVVLIIGAWNYPVQLSLMPIIGAIAAGNCVILKPSEVANASAKALAELIPKYLDSECYSVVLGGVAETTELLKERFDYILYTGSSSVGKLVRSAANQYLTPVTLELGGKSPVYIDSTVDMSVAARRILWGKCINSGQTCIAPDYVLCTRDVQYMFVEEAKKVLQEFYGDNKKESPDLCRIINDKHFERLVDLMKDGEIAVGGGYDASDRFIEPTILTNVKPTDPIMQEEIFGPILPIMNVDNAYDAIKFINSRERPLTFYIFTTDKTVQSLMLDNTVSGSVCVNDTMLQFCVDTLPFGGVGQSGMGAYHGKYSFDTFTHKKSCLIKSLNKLGENLSR</sequence>
<keyword evidence="2 4" id="KW-0560">Oxidoreductase</keyword>
<evidence type="ECO:0000256" key="4">
    <source>
        <dbReference type="PIRNR" id="PIRNR036492"/>
    </source>
</evidence>
<dbReference type="Proteomes" id="UP001558652">
    <property type="component" value="Unassembled WGS sequence"/>
</dbReference>
<accession>A0ABD0Y4I8</accession>
<dbReference type="FunFam" id="3.40.309.10:FF:000003">
    <property type="entry name" value="Aldehyde dehydrogenase"/>
    <property type="match status" value="1"/>
</dbReference>
<dbReference type="InterPro" id="IPR016162">
    <property type="entry name" value="Ald_DH_N"/>
</dbReference>
<keyword evidence="3" id="KW-0520">NAD</keyword>
<dbReference type="InterPro" id="IPR016163">
    <property type="entry name" value="Ald_DH_C"/>
</dbReference>
<dbReference type="SUPFAM" id="SSF53720">
    <property type="entry name" value="ALDH-like"/>
    <property type="match status" value="1"/>
</dbReference>
<evidence type="ECO:0000256" key="2">
    <source>
        <dbReference type="ARBA" id="ARBA00023002"/>
    </source>
</evidence>
<proteinExistence type="inferred from homology"/>
<evidence type="ECO:0000313" key="10">
    <source>
        <dbReference type="Proteomes" id="UP001558652"/>
    </source>
</evidence>
<organism evidence="9 10">
    <name type="scientific">Ranatra chinensis</name>
    <dbReference type="NCBI Taxonomy" id="642074"/>
    <lineage>
        <taxon>Eukaryota</taxon>
        <taxon>Metazoa</taxon>
        <taxon>Ecdysozoa</taxon>
        <taxon>Arthropoda</taxon>
        <taxon>Hexapoda</taxon>
        <taxon>Insecta</taxon>
        <taxon>Pterygota</taxon>
        <taxon>Neoptera</taxon>
        <taxon>Paraneoptera</taxon>
        <taxon>Hemiptera</taxon>
        <taxon>Heteroptera</taxon>
        <taxon>Panheteroptera</taxon>
        <taxon>Nepomorpha</taxon>
        <taxon>Nepidae</taxon>
        <taxon>Ranatrinae</taxon>
        <taxon>Ranatra</taxon>
    </lineage>
</organism>
<dbReference type="PROSITE" id="PS00687">
    <property type="entry name" value="ALDEHYDE_DEHYDR_GLU"/>
    <property type="match status" value="1"/>
</dbReference>
<evidence type="ECO:0000259" key="8">
    <source>
        <dbReference type="Pfam" id="PF00171"/>
    </source>
</evidence>
<dbReference type="InterPro" id="IPR012394">
    <property type="entry name" value="Aldehyde_DH_NAD(P)"/>
</dbReference>
<dbReference type="Pfam" id="PF00171">
    <property type="entry name" value="Aldedh"/>
    <property type="match status" value="1"/>
</dbReference>
<dbReference type="InterPro" id="IPR029510">
    <property type="entry name" value="Ald_DH_CS_GLU"/>
</dbReference>
<dbReference type="Gene3D" id="3.40.309.10">
    <property type="entry name" value="Aldehyde Dehydrogenase, Chain A, domain 2"/>
    <property type="match status" value="1"/>
</dbReference>
<dbReference type="AlphaFoldDB" id="A0ABD0Y4I8"/>
<evidence type="ECO:0000313" key="9">
    <source>
        <dbReference type="EMBL" id="KAL1117945.1"/>
    </source>
</evidence>
<feature type="active site" evidence="5">
    <location>
        <position position="209"/>
    </location>
</feature>
<feature type="active site" evidence="5 6">
    <location>
        <position position="175"/>
    </location>
</feature>
<dbReference type="FunFam" id="3.40.605.10:FF:000004">
    <property type="entry name" value="Aldehyde dehydrogenase"/>
    <property type="match status" value="1"/>
</dbReference>
<dbReference type="PIRSF" id="PIRSF036492">
    <property type="entry name" value="ALDH"/>
    <property type="match status" value="1"/>
</dbReference>
<evidence type="ECO:0000256" key="5">
    <source>
        <dbReference type="PIRSR" id="PIRSR036492-1"/>
    </source>
</evidence>
<dbReference type="InterPro" id="IPR015590">
    <property type="entry name" value="Aldehyde_DH_dom"/>
</dbReference>
<dbReference type="PANTHER" id="PTHR43570:SF16">
    <property type="entry name" value="ALDEHYDE DEHYDROGENASE TYPE III, ISOFORM Q"/>
    <property type="match status" value="1"/>
</dbReference>
<dbReference type="EMBL" id="JBFDAA010000015">
    <property type="protein sequence ID" value="KAL1117945.1"/>
    <property type="molecule type" value="Genomic_DNA"/>
</dbReference>
<evidence type="ECO:0000256" key="6">
    <source>
        <dbReference type="PROSITE-ProRule" id="PRU10007"/>
    </source>
</evidence>
<gene>
    <name evidence="9" type="ORF">AAG570_004258</name>
</gene>
<evidence type="ECO:0000256" key="7">
    <source>
        <dbReference type="RuleBase" id="RU003345"/>
    </source>
</evidence>
<evidence type="ECO:0000256" key="3">
    <source>
        <dbReference type="ARBA" id="ARBA00023027"/>
    </source>
</evidence>
<dbReference type="PANTHER" id="PTHR43570">
    <property type="entry name" value="ALDEHYDE DEHYDROGENASE"/>
    <property type="match status" value="1"/>
</dbReference>
<dbReference type="InterPro" id="IPR016161">
    <property type="entry name" value="Ald_DH/histidinol_DH"/>
</dbReference>
<dbReference type="GO" id="GO:0016620">
    <property type="term" value="F:oxidoreductase activity, acting on the aldehyde or oxo group of donors, NAD or NADP as acceptor"/>
    <property type="evidence" value="ECO:0007669"/>
    <property type="project" value="UniProtKB-ARBA"/>
</dbReference>
<reference evidence="9 10" key="1">
    <citation type="submission" date="2024-07" db="EMBL/GenBank/DDBJ databases">
        <title>Chromosome-level genome assembly of the water stick insect Ranatra chinensis (Heteroptera: Nepidae).</title>
        <authorList>
            <person name="Liu X."/>
        </authorList>
    </citation>
    <scope>NUCLEOTIDE SEQUENCE [LARGE SCALE GENOMIC DNA]</scope>
    <source>
        <strain evidence="9">Cailab_2021Rc</strain>
        <tissue evidence="9">Muscle</tissue>
    </source>
</reference>
<comment type="caution">
    <text evidence="9">The sequence shown here is derived from an EMBL/GenBank/DDBJ whole genome shotgun (WGS) entry which is preliminary data.</text>
</comment>
<protein>
    <recommendedName>
        <fullName evidence="4">Aldehyde dehydrogenase</fullName>
    </recommendedName>
</protein>
<dbReference type="Gene3D" id="3.40.605.10">
    <property type="entry name" value="Aldehyde Dehydrogenase, Chain A, domain 1"/>
    <property type="match status" value="1"/>
</dbReference>
<name>A0ABD0Y4I8_9HEMI</name>
<evidence type="ECO:0000256" key="1">
    <source>
        <dbReference type="ARBA" id="ARBA00009986"/>
    </source>
</evidence>
<feature type="domain" description="Aldehyde dehydrogenase" evidence="8">
    <location>
        <begin position="9"/>
        <end position="392"/>
    </location>
</feature>
<comment type="similarity">
    <text evidence="1 4 7">Belongs to the aldehyde dehydrogenase family.</text>
</comment>
<keyword evidence="10" id="KW-1185">Reference proteome</keyword>